<evidence type="ECO:0000313" key="8">
    <source>
        <dbReference type="EMBL" id="CAF4276459.1"/>
    </source>
</evidence>
<keyword evidence="3 6" id="KW-0812">Transmembrane</keyword>
<dbReference type="InterPro" id="IPR036259">
    <property type="entry name" value="MFS_trans_sf"/>
</dbReference>
<keyword evidence="4 6" id="KW-1133">Transmembrane helix</keyword>
<evidence type="ECO:0000256" key="1">
    <source>
        <dbReference type="ARBA" id="ARBA00004141"/>
    </source>
</evidence>
<dbReference type="EMBL" id="CAJNOK010032701">
    <property type="protein sequence ID" value="CAF1486772.1"/>
    <property type="molecule type" value="Genomic_DNA"/>
</dbReference>
<keyword evidence="5 6" id="KW-0472">Membrane</keyword>
<feature type="transmembrane region" description="Helical" evidence="6">
    <location>
        <begin position="125"/>
        <end position="149"/>
    </location>
</feature>
<feature type="transmembrane region" description="Helical" evidence="6">
    <location>
        <begin position="193"/>
        <end position="214"/>
    </location>
</feature>
<feature type="transmembrane region" description="Helical" evidence="6">
    <location>
        <begin position="90"/>
        <end position="110"/>
    </location>
</feature>
<evidence type="ECO:0000313" key="9">
    <source>
        <dbReference type="Proteomes" id="UP000677228"/>
    </source>
</evidence>
<evidence type="ECO:0000256" key="2">
    <source>
        <dbReference type="ARBA" id="ARBA00022448"/>
    </source>
</evidence>
<keyword evidence="2" id="KW-0813">Transport</keyword>
<dbReference type="Proteomes" id="UP000677228">
    <property type="component" value="Unassembled WGS sequence"/>
</dbReference>
<comment type="caution">
    <text evidence="7">The sequence shown here is derived from an EMBL/GenBank/DDBJ whole genome shotgun (WGS) entry which is preliminary data.</text>
</comment>
<evidence type="ECO:0000256" key="5">
    <source>
        <dbReference type="ARBA" id="ARBA00023136"/>
    </source>
</evidence>
<comment type="subcellular location">
    <subcellularLocation>
        <location evidence="1">Membrane</location>
        <topology evidence="1">Multi-pass membrane protein</topology>
    </subcellularLocation>
</comment>
<dbReference type="PANTHER" id="PTHR43791:SF36">
    <property type="entry name" value="TRANSPORTER, PUTATIVE (AFU_ORTHOLOGUE AFUA_6G08340)-RELATED"/>
    <property type="match status" value="1"/>
</dbReference>
<proteinExistence type="predicted"/>
<feature type="transmembrane region" description="Helical" evidence="6">
    <location>
        <begin position="20"/>
        <end position="42"/>
    </location>
</feature>
<dbReference type="EMBL" id="CAJOBA010054651">
    <property type="protein sequence ID" value="CAF4276459.1"/>
    <property type="molecule type" value="Genomic_DNA"/>
</dbReference>
<gene>
    <name evidence="7" type="ORF">OVA965_LOCUS36308</name>
    <name evidence="8" type="ORF">TMI583_LOCUS37314</name>
</gene>
<evidence type="ECO:0000256" key="3">
    <source>
        <dbReference type="ARBA" id="ARBA00022692"/>
    </source>
</evidence>
<dbReference type="SUPFAM" id="SSF103473">
    <property type="entry name" value="MFS general substrate transporter"/>
    <property type="match status" value="1"/>
</dbReference>
<sequence>GAFGGLMAYGIVQIKTDRNYRFIFLLEGAPSIILAVIAFCFLGDLPETVKWLSPTERELVTNRLRNDAGTACNTRFSWKQVKDVFIDWKVYFYMFIFMAIIGFIMLITLSKTTMMSNCISTDPTVAMYIATVIACIGTYTTVPLHCSWFTNNIDGTTKRGVATGLIVGFGNLGGVIAGQIYRDKYYPDYRISHSITLGFICVTLALVIILKILLIRENRRRANLTIEQYELECSRDEPLDWHPDVIYVE</sequence>
<dbReference type="AlphaFoldDB" id="A0A8S2FJN9"/>
<dbReference type="Proteomes" id="UP000682733">
    <property type="component" value="Unassembled WGS sequence"/>
</dbReference>
<name>A0A8S2FJN9_9BILA</name>
<organism evidence="7 9">
    <name type="scientific">Didymodactylos carnosus</name>
    <dbReference type="NCBI Taxonomy" id="1234261"/>
    <lineage>
        <taxon>Eukaryota</taxon>
        <taxon>Metazoa</taxon>
        <taxon>Spiralia</taxon>
        <taxon>Gnathifera</taxon>
        <taxon>Rotifera</taxon>
        <taxon>Eurotatoria</taxon>
        <taxon>Bdelloidea</taxon>
        <taxon>Philodinida</taxon>
        <taxon>Philodinidae</taxon>
        <taxon>Didymodactylos</taxon>
    </lineage>
</organism>
<dbReference type="Gene3D" id="1.20.1250.20">
    <property type="entry name" value="MFS general substrate transporter like domains"/>
    <property type="match status" value="1"/>
</dbReference>
<evidence type="ECO:0000313" key="7">
    <source>
        <dbReference type="EMBL" id="CAF1486772.1"/>
    </source>
</evidence>
<feature type="non-terminal residue" evidence="7">
    <location>
        <position position="1"/>
    </location>
</feature>
<evidence type="ECO:0000256" key="4">
    <source>
        <dbReference type="ARBA" id="ARBA00022989"/>
    </source>
</evidence>
<evidence type="ECO:0000256" key="6">
    <source>
        <dbReference type="SAM" id="Phobius"/>
    </source>
</evidence>
<protein>
    <submittedName>
        <fullName evidence="7">Uncharacterized protein</fullName>
    </submittedName>
</protein>
<accession>A0A8S2FJN9</accession>
<dbReference type="GO" id="GO:0016020">
    <property type="term" value="C:membrane"/>
    <property type="evidence" value="ECO:0007669"/>
    <property type="project" value="UniProtKB-SubCell"/>
</dbReference>
<dbReference type="GO" id="GO:0022857">
    <property type="term" value="F:transmembrane transporter activity"/>
    <property type="evidence" value="ECO:0007669"/>
    <property type="project" value="TreeGrafter"/>
</dbReference>
<feature type="transmembrane region" description="Helical" evidence="6">
    <location>
        <begin position="161"/>
        <end position="181"/>
    </location>
</feature>
<reference evidence="7" key="1">
    <citation type="submission" date="2021-02" db="EMBL/GenBank/DDBJ databases">
        <authorList>
            <person name="Nowell W R."/>
        </authorList>
    </citation>
    <scope>NUCLEOTIDE SEQUENCE</scope>
</reference>
<dbReference type="PANTHER" id="PTHR43791">
    <property type="entry name" value="PERMEASE-RELATED"/>
    <property type="match status" value="1"/>
</dbReference>